<keyword evidence="2" id="KW-1185">Reference proteome</keyword>
<dbReference type="EMBL" id="JAENHL010000004">
    <property type="protein sequence ID" value="MBK1865116.1"/>
    <property type="molecule type" value="Genomic_DNA"/>
</dbReference>
<reference evidence="1" key="1">
    <citation type="submission" date="2021-01" db="EMBL/GenBank/DDBJ databases">
        <authorList>
            <person name="Sun Q."/>
        </authorList>
    </citation>
    <scope>NUCLEOTIDE SEQUENCE</scope>
    <source>
        <strain evidence="1">YIM B02566</strain>
    </source>
</reference>
<organism evidence="1 2">
    <name type="scientific">Taklimakanibacter albus</name>
    <dbReference type="NCBI Taxonomy" id="2800327"/>
    <lineage>
        <taxon>Bacteria</taxon>
        <taxon>Pseudomonadati</taxon>
        <taxon>Pseudomonadota</taxon>
        <taxon>Alphaproteobacteria</taxon>
        <taxon>Hyphomicrobiales</taxon>
        <taxon>Aestuariivirgaceae</taxon>
        <taxon>Taklimakanibacter</taxon>
    </lineage>
</organism>
<comment type="caution">
    <text evidence="1">The sequence shown here is derived from an EMBL/GenBank/DDBJ whole genome shotgun (WGS) entry which is preliminary data.</text>
</comment>
<name>A0ACC5QY28_9HYPH</name>
<dbReference type="Proteomes" id="UP000616151">
    <property type="component" value="Unassembled WGS sequence"/>
</dbReference>
<evidence type="ECO:0000313" key="2">
    <source>
        <dbReference type="Proteomes" id="UP000616151"/>
    </source>
</evidence>
<sequence length="259" mass="27547">MTGSRLASFATSATTALVCVLLLLPTIAVMPLSITETNFVTFPPRGFSLRWYETLFTSDAWRGAMVTSFITAALTTAVATPIGTMMALGLARLKGRWVGIGNVFILLPIIVPTIVTGVALYGLLARLGLIGTIPGLVLGHSVLALPFVVINVAAVLQKFDRRIEQAARSLGASPLTAFRLVTLPNLLPGVAAGALFAFLTSFDDFVIALFLAGIGAVTLPVQMWSGIRFEISPAVAAASTVLLFMSCLLLALQWWVKRR</sequence>
<protein>
    <submittedName>
        <fullName evidence="1">ABC transporter permease</fullName>
    </submittedName>
</protein>
<proteinExistence type="predicted"/>
<accession>A0ACC5QY28</accession>
<evidence type="ECO:0000313" key="1">
    <source>
        <dbReference type="EMBL" id="MBK1865116.1"/>
    </source>
</evidence>
<gene>
    <name evidence="1" type="ORF">JHL16_02035</name>
</gene>